<organism evidence="5 6">
    <name type="scientific">Aphanothece sacrum FPU1</name>
    <dbReference type="NCBI Taxonomy" id="1920663"/>
    <lineage>
        <taxon>Bacteria</taxon>
        <taxon>Bacillati</taxon>
        <taxon>Cyanobacteriota</taxon>
        <taxon>Cyanophyceae</taxon>
        <taxon>Oscillatoriophycideae</taxon>
        <taxon>Chroococcales</taxon>
        <taxon>Aphanothecaceae</taxon>
        <taxon>Aphanothece</taxon>
    </lineage>
</organism>
<evidence type="ECO:0000259" key="4">
    <source>
        <dbReference type="Pfam" id="PF01872"/>
    </source>
</evidence>
<evidence type="ECO:0000256" key="3">
    <source>
        <dbReference type="ARBA" id="ARBA00023002"/>
    </source>
</evidence>
<dbReference type="SUPFAM" id="SSF53597">
    <property type="entry name" value="Dihydrofolate reductase-like"/>
    <property type="match status" value="1"/>
</dbReference>
<dbReference type="InterPro" id="IPR002734">
    <property type="entry name" value="RibDG_C"/>
</dbReference>
<evidence type="ECO:0000256" key="1">
    <source>
        <dbReference type="ARBA" id="ARBA00005104"/>
    </source>
</evidence>
<dbReference type="RefSeq" id="WP_124972418.1">
    <property type="nucleotide sequence ID" value="NZ_BDQK01000009.1"/>
</dbReference>
<dbReference type="Gene3D" id="3.40.430.10">
    <property type="entry name" value="Dihydrofolate Reductase, subunit A"/>
    <property type="match status" value="1"/>
</dbReference>
<dbReference type="PANTHER" id="PTHR38011:SF7">
    <property type="entry name" value="2,5-DIAMINO-6-RIBOSYLAMINO-4(3H)-PYRIMIDINONE 5'-PHOSPHATE REDUCTASE"/>
    <property type="match status" value="1"/>
</dbReference>
<gene>
    <name evidence="5" type="ORF">AsFPU1_1972</name>
</gene>
<dbReference type="AlphaFoldDB" id="A0A401IH63"/>
<comment type="pathway">
    <text evidence="1">Cofactor biosynthesis; riboflavin biosynthesis.</text>
</comment>
<evidence type="ECO:0000313" key="6">
    <source>
        <dbReference type="Proteomes" id="UP000287247"/>
    </source>
</evidence>
<protein>
    <submittedName>
        <fullName evidence="5">Riboflavin deaminase</fullName>
    </submittedName>
</protein>
<dbReference type="InterPro" id="IPR024072">
    <property type="entry name" value="DHFR-like_dom_sf"/>
</dbReference>
<keyword evidence="2" id="KW-0521">NADP</keyword>
<accession>A0A401IH63</accession>
<name>A0A401IH63_APHSA</name>
<dbReference type="OrthoDB" id="9800865at2"/>
<evidence type="ECO:0000313" key="5">
    <source>
        <dbReference type="EMBL" id="GBF80569.1"/>
    </source>
</evidence>
<dbReference type="InterPro" id="IPR050765">
    <property type="entry name" value="Riboflavin_Biosynth_HTPR"/>
</dbReference>
<keyword evidence="6" id="KW-1185">Reference proteome</keyword>
<proteinExistence type="predicted"/>
<dbReference type="Pfam" id="PF01872">
    <property type="entry name" value="RibD_C"/>
    <property type="match status" value="1"/>
</dbReference>
<dbReference type="EMBL" id="BDQK01000009">
    <property type="protein sequence ID" value="GBF80569.1"/>
    <property type="molecule type" value="Genomic_DNA"/>
</dbReference>
<sequence>MIEPKRPHTTVVLAMTADGKISDFQRSLASFGSEADKNHLEKQISLVDGIIFGAGTLRVYGTSLPVTNLDLLANRKQQNKPPQPIHIVVSGSGKIDPNLRFFSQPVPRWLLTTHKGKNNWINNNSSGFDNILLTNTKNDLKIDFIDAFKQLKQLGLNKVGILGGGELVASLFKDNLIDELWLTVCPLILGGTTSSTPVEGLGFLPEQAKHLNLLNVTQIGQEIFLHYQVHL</sequence>
<dbReference type="GO" id="GO:0008703">
    <property type="term" value="F:5-amino-6-(5-phosphoribosylamino)uracil reductase activity"/>
    <property type="evidence" value="ECO:0007669"/>
    <property type="project" value="InterPro"/>
</dbReference>
<dbReference type="PANTHER" id="PTHR38011">
    <property type="entry name" value="DIHYDROFOLATE REDUCTASE FAMILY PROTEIN (AFU_ORTHOLOGUE AFUA_8G06820)"/>
    <property type="match status" value="1"/>
</dbReference>
<feature type="domain" description="Bacterial bifunctional deaminase-reductase C-terminal" evidence="4">
    <location>
        <begin position="7"/>
        <end position="224"/>
    </location>
</feature>
<evidence type="ECO:0000256" key="2">
    <source>
        <dbReference type="ARBA" id="ARBA00022857"/>
    </source>
</evidence>
<dbReference type="Proteomes" id="UP000287247">
    <property type="component" value="Unassembled WGS sequence"/>
</dbReference>
<keyword evidence="3" id="KW-0560">Oxidoreductase</keyword>
<dbReference type="GO" id="GO:0009231">
    <property type="term" value="P:riboflavin biosynthetic process"/>
    <property type="evidence" value="ECO:0007669"/>
    <property type="project" value="InterPro"/>
</dbReference>
<reference evidence="6" key="1">
    <citation type="submission" date="2017-05" db="EMBL/GenBank/DDBJ databases">
        <title>Physiological properties and genetic analysis related to exopolysaccharide production of fresh-water unicellular cyanobacterium Aphanothece sacrum, Suizenji Nori, that has been cultured as a food source in Japan.</title>
        <authorList>
            <person name="Kanesaki Y."/>
            <person name="Yoshikawa S."/>
            <person name="Ohki K."/>
        </authorList>
    </citation>
    <scope>NUCLEOTIDE SEQUENCE [LARGE SCALE GENOMIC DNA]</scope>
    <source>
        <strain evidence="6">FPU1</strain>
    </source>
</reference>
<comment type="caution">
    <text evidence="5">The sequence shown here is derived from an EMBL/GenBank/DDBJ whole genome shotgun (WGS) entry which is preliminary data.</text>
</comment>